<gene>
    <name evidence="1" type="ORF">SAMN05443287_102256</name>
</gene>
<proteinExistence type="predicted"/>
<reference evidence="2" key="1">
    <citation type="submission" date="2016-10" db="EMBL/GenBank/DDBJ databases">
        <authorList>
            <person name="Varghese N."/>
            <person name="Submissions S."/>
        </authorList>
    </citation>
    <scope>NUCLEOTIDE SEQUENCE [LARGE SCALE GENOMIC DNA]</scope>
    <source>
        <strain evidence="2">CGMCC 4.7038</strain>
    </source>
</reference>
<protein>
    <submittedName>
        <fullName evidence="1">Uncharacterized protein</fullName>
    </submittedName>
</protein>
<evidence type="ECO:0000313" key="1">
    <source>
        <dbReference type="EMBL" id="SEI91807.1"/>
    </source>
</evidence>
<keyword evidence="2" id="KW-1185">Reference proteome</keyword>
<name>A0A1H6UPW5_9ACTN</name>
<dbReference type="Proteomes" id="UP000198707">
    <property type="component" value="Unassembled WGS sequence"/>
</dbReference>
<sequence>MNDSSEKKTQLVLVFEDLDDVPVPFSVKLASDLADGKLVLFWTVGDPDLGHRVTLEKV</sequence>
<dbReference type="AlphaFoldDB" id="A0A1H6UPW5"/>
<evidence type="ECO:0000313" key="2">
    <source>
        <dbReference type="Proteomes" id="UP000198707"/>
    </source>
</evidence>
<dbReference type="EMBL" id="FNYV01000002">
    <property type="protein sequence ID" value="SEI91807.1"/>
    <property type="molecule type" value="Genomic_DNA"/>
</dbReference>
<organism evidence="1 2">
    <name type="scientific">Micromonospora phaseoli</name>
    <dbReference type="NCBI Taxonomy" id="1144548"/>
    <lineage>
        <taxon>Bacteria</taxon>
        <taxon>Bacillati</taxon>
        <taxon>Actinomycetota</taxon>
        <taxon>Actinomycetes</taxon>
        <taxon>Micromonosporales</taxon>
        <taxon>Micromonosporaceae</taxon>
        <taxon>Micromonospora</taxon>
    </lineage>
</organism>
<accession>A0A1H6UPW5</accession>